<gene>
    <name evidence="2" type="ORF">CPY51_17480</name>
</gene>
<keyword evidence="3" id="KW-1185">Reference proteome</keyword>
<evidence type="ECO:0000313" key="2">
    <source>
        <dbReference type="EMBL" id="PZM11906.1"/>
    </source>
</evidence>
<dbReference type="RefSeq" id="WP_111161523.1">
    <property type="nucleotide sequence ID" value="NZ_PCDP01000038.1"/>
</dbReference>
<dbReference type="EMBL" id="PCDP01000038">
    <property type="protein sequence ID" value="PZM11906.1"/>
    <property type="molecule type" value="Genomic_DNA"/>
</dbReference>
<reference evidence="2 3" key="1">
    <citation type="journal article" date="2018" name="Sci. Rep.">
        <title>Rhizobium tumorigenes sp. nov., a novel plant tumorigenic bacterium isolated from cane gall tumors on thornless blackberry.</title>
        <authorList>
            <person name="Kuzmanovi N."/>
            <person name="Smalla K."/>
            <person name="Gronow S."/>
            <person name="PuBawska J."/>
        </authorList>
    </citation>
    <scope>NUCLEOTIDE SEQUENCE [LARGE SCALE GENOMIC DNA]</scope>
    <source>
        <strain evidence="2 3">CCBAU 85046</strain>
    </source>
</reference>
<sequence length="146" mass="15639">MLRWLLLSGVVLASAGPAYSAGRYYCAVDDGNVKLSLDVGFEEAAARKLNHFRGALIAKAAAVPSGFKTLMLDSSQLAHYWSYDGDLRLEVFARGEDQDAGKSFDLIIMSSAKDGTAPMSGSYVLTFDVPDAKPLELKGPLTCSVK</sequence>
<keyword evidence="1" id="KW-0732">Signal</keyword>
<evidence type="ECO:0000313" key="3">
    <source>
        <dbReference type="Proteomes" id="UP000248925"/>
    </source>
</evidence>
<protein>
    <submittedName>
        <fullName evidence="2">Uncharacterized protein</fullName>
    </submittedName>
</protein>
<proteinExistence type="predicted"/>
<comment type="caution">
    <text evidence="2">The sequence shown here is derived from an EMBL/GenBank/DDBJ whole genome shotgun (WGS) entry which is preliminary data.</text>
</comment>
<dbReference type="AlphaFoldDB" id="A0A2W4E997"/>
<accession>A0A2W4E997</accession>
<feature type="signal peptide" evidence="1">
    <location>
        <begin position="1"/>
        <end position="20"/>
    </location>
</feature>
<name>A0A2W4E997_9HYPH</name>
<feature type="chain" id="PRO_5016110677" evidence="1">
    <location>
        <begin position="21"/>
        <end position="146"/>
    </location>
</feature>
<organism evidence="2 3">
    <name type="scientific">Rhizobium tubonense</name>
    <dbReference type="NCBI Taxonomy" id="484088"/>
    <lineage>
        <taxon>Bacteria</taxon>
        <taxon>Pseudomonadati</taxon>
        <taxon>Pseudomonadota</taxon>
        <taxon>Alphaproteobacteria</taxon>
        <taxon>Hyphomicrobiales</taxon>
        <taxon>Rhizobiaceae</taxon>
        <taxon>Rhizobium/Agrobacterium group</taxon>
        <taxon>Rhizobium</taxon>
    </lineage>
</organism>
<evidence type="ECO:0000256" key="1">
    <source>
        <dbReference type="SAM" id="SignalP"/>
    </source>
</evidence>
<dbReference type="Proteomes" id="UP000248925">
    <property type="component" value="Unassembled WGS sequence"/>
</dbReference>
<dbReference type="OrthoDB" id="9808963at2"/>